<dbReference type="Gene3D" id="2.40.50.100">
    <property type="match status" value="1"/>
</dbReference>
<evidence type="ECO:0000259" key="4">
    <source>
        <dbReference type="Pfam" id="PF25954"/>
    </source>
</evidence>
<protein>
    <submittedName>
        <fullName evidence="6">Membrane fusion protein, multidrug efflux system</fullName>
    </submittedName>
</protein>
<dbReference type="STRING" id="683125.SAMN05660206_1061"/>
<keyword evidence="7" id="KW-1185">Reference proteome</keyword>
<evidence type="ECO:0000259" key="5">
    <source>
        <dbReference type="Pfam" id="PF25989"/>
    </source>
</evidence>
<evidence type="ECO:0000313" key="6">
    <source>
        <dbReference type="EMBL" id="SFS85389.1"/>
    </source>
</evidence>
<gene>
    <name evidence="6" type="ORF">SAMN05660206_1061</name>
</gene>
<dbReference type="GO" id="GO:1990281">
    <property type="term" value="C:efflux pump complex"/>
    <property type="evidence" value="ECO:0007669"/>
    <property type="project" value="TreeGrafter"/>
</dbReference>
<dbReference type="SUPFAM" id="SSF111369">
    <property type="entry name" value="HlyD-like secretion proteins"/>
    <property type="match status" value="1"/>
</dbReference>
<feature type="domain" description="Multidrug resistance protein MdtA-like barrel-sandwich hybrid" evidence="3">
    <location>
        <begin position="72"/>
        <end position="192"/>
    </location>
</feature>
<dbReference type="OrthoDB" id="9806939at2"/>
<dbReference type="InterPro" id="IPR058792">
    <property type="entry name" value="Beta-barrel_RND_2"/>
</dbReference>
<dbReference type="Gene3D" id="2.40.30.170">
    <property type="match status" value="1"/>
</dbReference>
<evidence type="ECO:0000259" key="3">
    <source>
        <dbReference type="Pfam" id="PF25917"/>
    </source>
</evidence>
<dbReference type="InterPro" id="IPR058637">
    <property type="entry name" value="YknX-like_C"/>
</dbReference>
<sequence>MKKKSIIALSLLLLGVIALVFYRIDQNKKKEEKNSGGFASGNRSGAKVFGKVIFGQPFSDYISLSGSIEANEQVDIHPEIGGIIESINFNEGSQVSQGQVLVRINDAELRAQLAQAKTRNELSAENERRAKLLLEKEAISQEEYDIASADYRTAQSQIQLIQAQLDKTVVKAPFSGVIGLRNISKGSYISSTISIARLVNTAQVKLLFAIPEKYAYMVAKNKPVHFTVQGYDVAYTAKIYATEPSIEANTRTLLVRAIAENPSNNLIPGAFANVTFPLEDVEKGLLVPAEALIPIQNGKKLFVVKNGKAKEVLVETGGRTAADVLVTKGIYEGDTVLTSGVMSLRDGSAVEVNLR</sequence>
<comment type="similarity">
    <text evidence="1">Belongs to the membrane fusion protein (MFP) (TC 8.A.1) family.</text>
</comment>
<dbReference type="Gene3D" id="1.10.287.470">
    <property type="entry name" value="Helix hairpin bin"/>
    <property type="match status" value="1"/>
</dbReference>
<dbReference type="Pfam" id="PF25989">
    <property type="entry name" value="YknX_C"/>
    <property type="match status" value="1"/>
</dbReference>
<dbReference type="AlphaFoldDB" id="A0A1I6T834"/>
<dbReference type="Proteomes" id="UP000198785">
    <property type="component" value="Unassembled WGS sequence"/>
</dbReference>
<organism evidence="6 7">
    <name type="scientific">Sphingobacterium wenxiniae</name>
    <dbReference type="NCBI Taxonomy" id="683125"/>
    <lineage>
        <taxon>Bacteria</taxon>
        <taxon>Pseudomonadati</taxon>
        <taxon>Bacteroidota</taxon>
        <taxon>Sphingobacteriia</taxon>
        <taxon>Sphingobacteriales</taxon>
        <taxon>Sphingobacteriaceae</taxon>
        <taxon>Sphingobacterium</taxon>
    </lineage>
</organism>
<dbReference type="Pfam" id="PF25954">
    <property type="entry name" value="Beta-barrel_RND_2"/>
    <property type="match status" value="1"/>
</dbReference>
<reference evidence="6 7" key="1">
    <citation type="submission" date="2016-10" db="EMBL/GenBank/DDBJ databases">
        <authorList>
            <person name="de Groot N.N."/>
        </authorList>
    </citation>
    <scope>NUCLEOTIDE SEQUENCE [LARGE SCALE GENOMIC DNA]</scope>
    <source>
        <strain evidence="6 7">DSM 22789</strain>
    </source>
</reference>
<dbReference type="NCBIfam" id="TIGR01730">
    <property type="entry name" value="RND_mfp"/>
    <property type="match status" value="1"/>
</dbReference>
<feature type="domain" description="CusB-like beta-barrel" evidence="4">
    <location>
        <begin position="207"/>
        <end position="276"/>
    </location>
</feature>
<dbReference type="InterPro" id="IPR006143">
    <property type="entry name" value="RND_pump_MFP"/>
</dbReference>
<evidence type="ECO:0000256" key="1">
    <source>
        <dbReference type="ARBA" id="ARBA00009477"/>
    </source>
</evidence>
<dbReference type="InterPro" id="IPR058625">
    <property type="entry name" value="MdtA-like_BSH"/>
</dbReference>
<name>A0A1I6T834_9SPHI</name>
<dbReference type="RefSeq" id="WP_093365426.1">
    <property type="nucleotide sequence ID" value="NZ_FOZZ01000006.1"/>
</dbReference>
<evidence type="ECO:0000313" key="7">
    <source>
        <dbReference type="Proteomes" id="UP000198785"/>
    </source>
</evidence>
<feature type="domain" description="YknX-like C-terminal permuted SH3-like" evidence="5">
    <location>
        <begin position="285"/>
        <end position="352"/>
    </location>
</feature>
<dbReference type="PANTHER" id="PTHR30469:SF36">
    <property type="entry name" value="BLL3903 PROTEIN"/>
    <property type="match status" value="1"/>
</dbReference>
<feature type="domain" description="Multidrug resistance protein MdtA-like alpha-helical hairpin" evidence="2">
    <location>
        <begin position="107"/>
        <end position="167"/>
    </location>
</feature>
<proteinExistence type="inferred from homology"/>
<dbReference type="EMBL" id="FOZZ01000006">
    <property type="protein sequence ID" value="SFS85389.1"/>
    <property type="molecule type" value="Genomic_DNA"/>
</dbReference>
<accession>A0A1I6T834</accession>
<dbReference type="InterPro" id="IPR058624">
    <property type="entry name" value="MdtA-like_HH"/>
</dbReference>
<dbReference type="Pfam" id="PF25876">
    <property type="entry name" value="HH_MFP_RND"/>
    <property type="match status" value="1"/>
</dbReference>
<dbReference type="PANTHER" id="PTHR30469">
    <property type="entry name" value="MULTIDRUG RESISTANCE PROTEIN MDTA"/>
    <property type="match status" value="1"/>
</dbReference>
<evidence type="ECO:0000259" key="2">
    <source>
        <dbReference type="Pfam" id="PF25876"/>
    </source>
</evidence>
<dbReference type="Gene3D" id="2.40.420.20">
    <property type="match status" value="1"/>
</dbReference>
<dbReference type="Pfam" id="PF25917">
    <property type="entry name" value="BSH_RND"/>
    <property type="match status" value="1"/>
</dbReference>
<dbReference type="GO" id="GO:0015562">
    <property type="term" value="F:efflux transmembrane transporter activity"/>
    <property type="evidence" value="ECO:0007669"/>
    <property type="project" value="TreeGrafter"/>
</dbReference>